<evidence type="ECO:0000256" key="1">
    <source>
        <dbReference type="ARBA" id="ARBA00004236"/>
    </source>
</evidence>
<reference evidence="4 5" key="1">
    <citation type="submission" date="2021-05" db="EMBL/GenBank/DDBJ databases">
        <title>Comparative genomic studies on the polysaccharide-degrading batcterial strains of the Flammeovirga genus.</title>
        <authorList>
            <person name="Zewei F."/>
            <person name="Zheng Z."/>
            <person name="Yu L."/>
            <person name="Ruyue G."/>
            <person name="Yanhong M."/>
            <person name="Yuanyuan C."/>
            <person name="Jingyan G."/>
            <person name="Wenjun H."/>
        </authorList>
    </citation>
    <scope>NUCLEOTIDE SEQUENCE [LARGE SCALE GENOMIC DNA]</scope>
    <source>
        <strain evidence="4 5">NBRC:100898</strain>
    </source>
</reference>
<dbReference type="SUPFAM" id="SSF50956">
    <property type="entry name" value="Thermostable phytase (3-phytase)"/>
    <property type="match status" value="1"/>
</dbReference>
<sequence>MRTIHYILLIVQLTVYSNSIFAQKIKQLEFLEIKQLENYQGRFDLSGISKKEKEIVVVADKFENNFIYSLHQKDNSFEVKASYKLDIPGKIDLEGISVYKNKAYLINEADNEVYVYDFDKKATNKLPIDWSSLFLPRTEWLKNTGFEGVAVDGKAGLLYLAKERQPSFIIVVDLNTNKIVREFTLKRNCSKDISDMYLYKGDLFILERNARCIAQYDLEKNKIVQHYSYEKSVVTNKQKLFEPEKYGMAEALMIVDDEVWLGYDNNGVKVSDEAKLRYGIKGDKPVLLKFKFDF</sequence>
<protein>
    <submittedName>
        <fullName evidence="4">SdiA-regulated domain-containing protein</fullName>
    </submittedName>
</protein>
<evidence type="ECO:0000313" key="4">
    <source>
        <dbReference type="EMBL" id="QWG01598.1"/>
    </source>
</evidence>
<gene>
    <name evidence="4" type="ORF">KMW28_18380</name>
</gene>
<dbReference type="EMBL" id="CP076132">
    <property type="protein sequence ID" value="QWG01598.1"/>
    <property type="molecule type" value="Genomic_DNA"/>
</dbReference>
<keyword evidence="5" id="KW-1185">Reference proteome</keyword>
<name>A0AAX1N723_9BACT</name>
<dbReference type="InterPro" id="IPR015943">
    <property type="entry name" value="WD40/YVTN_repeat-like_dom_sf"/>
</dbReference>
<dbReference type="Gene3D" id="2.130.10.10">
    <property type="entry name" value="YVTN repeat-like/Quinoprotein amine dehydrogenase"/>
    <property type="match status" value="1"/>
</dbReference>
<evidence type="ECO:0000313" key="5">
    <source>
        <dbReference type="Proteomes" id="UP000678679"/>
    </source>
</evidence>
<dbReference type="AlphaFoldDB" id="A0AAX1N723"/>
<dbReference type="InterPro" id="IPR009722">
    <property type="entry name" value="YjiK/CarP"/>
</dbReference>
<proteinExistence type="predicted"/>
<dbReference type="KEGG" id="fya:KMW28_18380"/>
<evidence type="ECO:0000256" key="3">
    <source>
        <dbReference type="ARBA" id="ARBA00023136"/>
    </source>
</evidence>
<dbReference type="GO" id="GO:0005886">
    <property type="term" value="C:plasma membrane"/>
    <property type="evidence" value="ECO:0007669"/>
    <property type="project" value="UniProtKB-SubCell"/>
</dbReference>
<dbReference type="RefSeq" id="WP_169666826.1">
    <property type="nucleotide sequence ID" value="NZ_CP076132.1"/>
</dbReference>
<keyword evidence="2" id="KW-1003">Cell membrane</keyword>
<keyword evidence="3" id="KW-0472">Membrane</keyword>
<evidence type="ECO:0000256" key="2">
    <source>
        <dbReference type="ARBA" id="ARBA00022475"/>
    </source>
</evidence>
<dbReference type="Proteomes" id="UP000678679">
    <property type="component" value="Chromosome 1"/>
</dbReference>
<accession>A0AAX1N723</accession>
<dbReference type="Pfam" id="PF06977">
    <property type="entry name" value="SdiA-regulated"/>
    <property type="match status" value="1"/>
</dbReference>
<organism evidence="4 5">
    <name type="scientific">Flammeovirga yaeyamensis</name>
    <dbReference type="NCBI Taxonomy" id="367791"/>
    <lineage>
        <taxon>Bacteria</taxon>
        <taxon>Pseudomonadati</taxon>
        <taxon>Bacteroidota</taxon>
        <taxon>Cytophagia</taxon>
        <taxon>Cytophagales</taxon>
        <taxon>Flammeovirgaceae</taxon>
        <taxon>Flammeovirga</taxon>
    </lineage>
</organism>
<comment type="subcellular location">
    <subcellularLocation>
        <location evidence="1">Cell membrane</location>
    </subcellularLocation>
</comment>